<evidence type="ECO:0000313" key="4">
    <source>
        <dbReference type="Proteomes" id="UP000628442"/>
    </source>
</evidence>
<name>A0A411X3W1_9BURK</name>
<dbReference type="Proteomes" id="UP000292307">
    <property type="component" value="Chromosome"/>
</dbReference>
<proteinExistence type="predicted"/>
<evidence type="ECO:0000313" key="2">
    <source>
        <dbReference type="EMBL" id="QBI03680.1"/>
    </source>
</evidence>
<dbReference type="AlphaFoldDB" id="A0A411X3W1"/>
<evidence type="ECO:0008006" key="5">
    <source>
        <dbReference type="Google" id="ProtNLM"/>
    </source>
</evidence>
<reference evidence="2 3" key="2">
    <citation type="submission" date="2019-02" db="EMBL/GenBank/DDBJ databases">
        <title>Draft Genome Sequences of Six Type Strains of the Genus Massilia.</title>
        <authorList>
            <person name="Miess H."/>
            <person name="Frediansyhah A."/>
            <person name="Gross H."/>
        </authorList>
    </citation>
    <scope>NUCLEOTIDE SEQUENCE [LARGE SCALE GENOMIC DNA]</scope>
    <source>
        <strain evidence="2 3">DSM 17472</strain>
    </source>
</reference>
<dbReference type="RefSeq" id="WP_131147773.1">
    <property type="nucleotide sequence ID" value="NZ_BMWV01000027.1"/>
</dbReference>
<organism evidence="1 4">
    <name type="scientific">Pseudoduganella albidiflava</name>
    <dbReference type="NCBI Taxonomy" id="321983"/>
    <lineage>
        <taxon>Bacteria</taxon>
        <taxon>Pseudomonadati</taxon>
        <taxon>Pseudomonadota</taxon>
        <taxon>Betaproteobacteria</taxon>
        <taxon>Burkholderiales</taxon>
        <taxon>Oxalobacteraceae</taxon>
        <taxon>Telluria group</taxon>
        <taxon>Pseudoduganella</taxon>
    </lineage>
</organism>
<reference evidence="1" key="3">
    <citation type="submission" date="2022-12" db="EMBL/GenBank/DDBJ databases">
        <authorList>
            <person name="Sun Q."/>
            <person name="Kim S."/>
        </authorList>
    </citation>
    <scope>NUCLEOTIDE SEQUENCE</scope>
    <source>
        <strain evidence="1">KCTC 12343</strain>
    </source>
</reference>
<sequence>MNKASLKVYGDEAAVADARDGLPSEPEVSWKKGDVRPDGRVRIDDGFYVSLGEDANPAALVRHLRAWLHECEARGITFDVPPLAAELRIAMIDVGPDDALDFSIADLTLFVNMGITLSITG</sequence>
<dbReference type="OrthoDB" id="8703427at2"/>
<accession>A0A411X3W1</accession>
<keyword evidence="3" id="KW-1185">Reference proteome</keyword>
<evidence type="ECO:0000313" key="1">
    <source>
        <dbReference type="EMBL" id="GGY69769.1"/>
    </source>
</evidence>
<protein>
    <recommendedName>
        <fullName evidence="5">DUF4279 domain-containing protein</fullName>
    </recommendedName>
</protein>
<reference evidence="1" key="1">
    <citation type="journal article" date="2014" name="Int. J. Syst. Evol. Microbiol.">
        <title>Complete genome sequence of Corynebacterium casei LMG S-19264T (=DSM 44701T), isolated from a smear-ripened cheese.</title>
        <authorList>
            <consortium name="US DOE Joint Genome Institute (JGI-PGF)"/>
            <person name="Walter F."/>
            <person name="Albersmeier A."/>
            <person name="Kalinowski J."/>
            <person name="Ruckert C."/>
        </authorList>
    </citation>
    <scope>NUCLEOTIDE SEQUENCE</scope>
    <source>
        <strain evidence="1">KCTC 12343</strain>
    </source>
</reference>
<evidence type="ECO:0000313" key="3">
    <source>
        <dbReference type="Proteomes" id="UP000292307"/>
    </source>
</evidence>
<dbReference type="Proteomes" id="UP000628442">
    <property type="component" value="Unassembled WGS sequence"/>
</dbReference>
<dbReference type="EMBL" id="CP036401">
    <property type="protein sequence ID" value="QBI03680.1"/>
    <property type="molecule type" value="Genomic_DNA"/>
</dbReference>
<dbReference type="EMBL" id="BMWV01000027">
    <property type="protein sequence ID" value="GGY69769.1"/>
    <property type="molecule type" value="Genomic_DNA"/>
</dbReference>
<gene>
    <name evidence="2" type="ORF">EYF70_24740</name>
    <name evidence="1" type="ORF">GCM10007387_59680</name>
</gene>